<evidence type="ECO:0000313" key="8">
    <source>
        <dbReference type="EMBL" id="EAS06096.2"/>
    </source>
</evidence>
<evidence type="ECO:0000256" key="6">
    <source>
        <dbReference type="SAM" id="MobiDB-lite"/>
    </source>
</evidence>
<accession>I7MMN5</accession>
<evidence type="ECO:0000313" key="9">
    <source>
        <dbReference type="Proteomes" id="UP000009168"/>
    </source>
</evidence>
<evidence type="ECO:0000256" key="4">
    <source>
        <dbReference type="PROSITE-ProRule" id="PRU00175"/>
    </source>
</evidence>
<evidence type="ECO:0000256" key="5">
    <source>
        <dbReference type="SAM" id="Coils"/>
    </source>
</evidence>
<gene>
    <name evidence="8" type="ORF">TTHERM_00670200</name>
</gene>
<dbReference type="InParanoid" id="I7MMN5"/>
<dbReference type="Proteomes" id="UP000009168">
    <property type="component" value="Unassembled WGS sequence"/>
</dbReference>
<reference evidence="9" key="1">
    <citation type="journal article" date="2006" name="PLoS Biol.">
        <title>Macronuclear genome sequence of the ciliate Tetrahymena thermophila, a model eukaryote.</title>
        <authorList>
            <person name="Eisen J.A."/>
            <person name="Coyne R.S."/>
            <person name="Wu M."/>
            <person name="Wu D."/>
            <person name="Thiagarajan M."/>
            <person name="Wortman J.R."/>
            <person name="Badger J.H."/>
            <person name="Ren Q."/>
            <person name="Amedeo P."/>
            <person name="Jones K.M."/>
            <person name="Tallon L.J."/>
            <person name="Delcher A.L."/>
            <person name="Salzberg S.L."/>
            <person name="Silva J.C."/>
            <person name="Haas B.J."/>
            <person name="Majoros W.H."/>
            <person name="Farzad M."/>
            <person name="Carlton J.M."/>
            <person name="Smith R.K. Jr."/>
            <person name="Garg J."/>
            <person name="Pearlman R.E."/>
            <person name="Karrer K.M."/>
            <person name="Sun L."/>
            <person name="Manning G."/>
            <person name="Elde N.C."/>
            <person name="Turkewitz A.P."/>
            <person name="Asai D.J."/>
            <person name="Wilkes D.E."/>
            <person name="Wang Y."/>
            <person name="Cai H."/>
            <person name="Collins K."/>
            <person name="Stewart B.A."/>
            <person name="Lee S.R."/>
            <person name="Wilamowska K."/>
            <person name="Weinberg Z."/>
            <person name="Ruzzo W.L."/>
            <person name="Wloga D."/>
            <person name="Gaertig J."/>
            <person name="Frankel J."/>
            <person name="Tsao C.-C."/>
            <person name="Gorovsky M.A."/>
            <person name="Keeling P.J."/>
            <person name="Waller R.F."/>
            <person name="Patron N.J."/>
            <person name="Cherry J.M."/>
            <person name="Stover N.A."/>
            <person name="Krieger C.J."/>
            <person name="del Toro C."/>
            <person name="Ryder H.F."/>
            <person name="Williamson S.C."/>
            <person name="Barbeau R.A."/>
            <person name="Hamilton E.P."/>
            <person name="Orias E."/>
        </authorList>
    </citation>
    <scope>NUCLEOTIDE SEQUENCE [LARGE SCALE GENOMIC DNA]</scope>
    <source>
        <strain evidence="9">SB210</strain>
    </source>
</reference>
<keyword evidence="2 4" id="KW-0863">Zinc-finger</keyword>
<organism evidence="8 9">
    <name type="scientific">Tetrahymena thermophila (strain SB210)</name>
    <dbReference type="NCBI Taxonomy" id="312017"/>
    <lineage>
        <taxon>Eukaryota</taxon>
        <taxon>Sar</taxon>
        <taxon>Alveolata</taxon>
        <taxon>Ciliophora</taxon>
        <taxon>Intramacronucleata</taxon>
        <taxon>Oligohymenophorea</taxon>
        <taxon>Hymenostomatida</taxon>
        <taxon>Tetrahymenina</taxon>
        <taxon>Tetrahymenidae</taxon>
        <taxon>Tetrahymena</taxon>
    </lineage>
</organism>
<evidence type="ECO:0000256" key="1">
    <source>
        <dbReference type="ARBA" id="ARBA00022723"/>
    </source>
</evidence>
<dbReference type="EMBL" id="GG662308">
    <property type="protein sequence ID" value="EAS06096.2"/>
    <property type="molecule type" value="Genomic_DNA"/>
</dbReference>
<feature type="region of interest" description="Disordered" evidence="6">
    <location>
        <begin position="1"/>
        <end position="35"/>
    </location>
</feature>
<evidence type="ECO:0000256" key="2">
    <source>
        <dbReference type="ARBA" id="ARBA00022771"/>
    </source>
</evidence>
<evidence type="ECO:0000256" key="3">
    <source>
        <dbReference type="ARBA" id="ARBA00022833"/>
    </source>
</evidence>
<name>I7MMN5_TETTS</name>
<keyword evidence="9" id="KW-1185">Reference proteome</keyword>
<dbReference type="GO" id="GO:0008270">
    <property type="term" value="F:zinc ion binding"/>
    <property type="evidence" value="ECO:0007669"/>
    <property type="project" value="UniProtKB-KW"/>
</dbReference>
<dbReference type="OrthoDB" id="313232at2759"/>
<dbReference type="RefSeq" id="XP_001026341.2">
    <property type="nucleotide sequence ID" value="XM_001026341.2"/>
</dbReference>
<feature type="coiled-coil region" evidence="5">
    <location>
        <begin position="84"/>
        <end position="417"/>
    </location>
</feature>
<keyword evidence="3" id="KW-0862">Zinc</keyword>
<evidence type="ECO:0000259" key="7">
    <source>
        <dbReference type="PROSITE" id="PS50089"/>
    </source>
</evidence>
<proteinExistence type="predicted"/>
<dbReference type="eggNOG" id="ENOG502SFEE">
    <property type="taxonomic scope" value="Eukaryota"/>
</dbReference>
<dbReference type="PROSITE" id="PS50089">
    <property type="entry name" value="ZF_RING_2"/>
    <property type="match status" value="1"/>
</dbReference>
<protein>
    <recommendedName>
        <fullName evidence="7">RING-type domain-containing protein</fullName>
    </recommendedName>
</protein>
<dbReference type="KEGG" id="tet:TTHERM_00670200"/>
<feature type="compositionally biased region" description="Polar residues" evidence="6">
    <location>
        <begin position="18"/>
        <end position="35"/>
    </location>
</feature>
<keyword evidence="5" id="KW-0175">Coiled coil</keyword>
<keyword evidence="1" id="KW-0479">Metal-binding</keyword>
<dbReference type="AlphaFoldDB" id="I7MMN5"/>
<dbReference type="InterPro" id="IPR018957">
    <property type="entry name" value="Znf_C3HC4_RING-type"/>
</dbReference>
<dbReference type="Gene3D" id="3.30.40.10">
    <property type="entry name" value="Zinc/RING finger domain, C3HC4 (zinc finger)"/>
    <property type="match status" value="1"/>
</dbReference>
<feature type="domain" description="RING-type" evidence="7">
    <location>
        <begin position="441"/>
        <end position="476"/>
    </location>
</feature>
<sequence>MRLSSSSFFPQIEPKSLKTLNRGSTQDENSFNKPRSSKLIQSTEIFGQPFKNKSNTLQVDNKKRASITLGGSQKEIIKTLSEKLDEHQYLIDSRNLNIEELENQVKLIKVELQNEKIVVQVKTEQNLKLQDTNEKLNSRIRVQTQKFDDLQVKFTSLEQDFKTIKELEKSRMDQWSVKEQNYQKKVAELEAKLNSQKEDQKSKAKNALIEAQKQINELQLQIKSLEQNMEKAKADLNIQEEKIKSLDKDKLQYCSEALELRQKCSYQKEKLENQSNETHNLKEQNKQLLQEQQTLKAQINELQKSQLMLGDLRSQTQRYASDFERQVQQNKDQIQRLEADIEGFKKQDKERVDEIKTLKLYIEKKDEKIVNLTDLLQQEKLQKGAESKDKEVILKEVQNLKEVIKSLNENVNSVKQKEQIFKVNVDKLEKGEQEILKSLKCNYCSKFIKEPITIIPCGHSFCFQCKKAYAKDCIKCGPKVKVEAMYRNELLDDIITMYKTMNSVKESLINLIKMK</sequence>
<dbReference type="InterPro" id="IPR013083">
    <property type="entry name" value="Znf_RING/FYVE/PHD"/>
</dbReference>
<dbReference type="SUPFAM" id="SSF57850">
    <property type="entry name" value="RING/U-box"/>
    <property type="match status" value="1"/>
</dbReference>
<dbReference type="GeneID" id="7824804"/>
<dbReference type="Pfam" id="PF00097">
    <property type="entry name" value="zf-C3HC4"/>
    <property type="match status" value="1"/>
</dbReference>
<dbReference type="InterPro" id="IPR001841">
    <property type="entry name" value="Znf_RING"/>
</dbReference>